<evidence type="ECO:0000313" key="2">
    <source>
        <dbReference type="EMBL" id="CAD7002104.1"/>
    </source>
</evidence>
<name>A0A811UTV1_CERCA</name>
<keyword evidence="3" id="KW-1185">Reference proteome</keyword>
<dbReference type="EMBL" id="CAJHJT010000023">
    <property type="protein sequence ID" value="CAD7002104.1"/>
    <property type="molecule type" value="Genomic_DNA"/>
</dbReference>
<accession>A0A811UTV1</accession>
<evidence type="ECO:0000313" key="3">
    <source>
        <dbReference type="Proteomes" id="UP000606786"/>
    </source>
</evidence>
<feature type="region of interest" description="Disordered" evidence="1">
    <location>
        <begin position="1"/>
        <end position="20"/>
    </location>
</feature>
<reference evidence="2" key="1">
    <citation type="submission" date="2020-11" db="EMBL/GenBank/DDBJ databases">
        <authorList>
            <person name="Whitehead M."/>
        </authorList>
    </citation>
    <scope>NUCLEOTIDE SEQUENCE</scope>
    <source>
        <strain evidence="2">EGII</strain>
    </source>
</reference>
<comment type="caution">
    <text evidence="2">The sequence shown here is derived from an EMBL/GenBank/DDBJ whole genome shotgun (WGS) entry which is preliminary data.</text>
</comment>
<feature type="compositionally biased region" description="Low complexity" evidence="1">
    <location>
        <begin position="1"/>
        <end position="14"/>
    </location>
</feature>
<dbReference type="AlphaFoldDB" id="A0A811UTV1"/>
<proteinExistence type="predicted"/>
<gene>
    <name evidence="2" type="ORF">CCAP1982_LOCUS10592</name>
</gene>
<evidence type="ECO:0000256" key="1">
    <source>
        <dbReference type="SAM" id="MobiDB-lite"/>
    </source>
</evidence>
<dbReference type="OrthoDB" id="10053234at2759"/>
<protein>
    <submittedName>
        <fullName evidence="2">(Mediterranean fruit fly) hypothetical protein</fullName>
    </submittedName>
</protein>
<organism evidence="2 3">
    <name type="scientific">Ceratitis capitata</name>
    <name type="common">Mediterranean fruit fly</name>
    <name type="synonym">Tephritis capitata</name>
    <dbReference type="NCBI Taxonomy" id="7213"/>
    <lineage>
        <taxon>Eukaryota</taxon>
        <taxon>Metazoa</taxon>
        <taxon>Ecdysozoa</taxon>
        <taxon>Arthropoda</taxon>
        <taxon>Hexapoda</taxon>
        <taxon>Insecta</taxon>
        <taxon>Pterygota</taxon>
        <taxon>Neoptera</taxon>
        <taxon>Endopterygota</taxon>
        <taxon>Diptera</taxon>
        <taxon>Brachycera</taxon>
        <taxon>Muscomorpha</taxon>
        <taxon>Tephritoidea</taxon>
        <taxon>Tephritidae</taxon>
        <taxon>Ceratitis</taxon>
        <taxon>Ceratitis</taxon>
    </lineage>
</organism>
<sequence length="581" mass="64567">MQHQQRLQQRQQQQNFADTETSAPNLSFIDMLNDEQIFMPNLAEAEQQSILLNDSAAAVLRDINVDGCISQEYGNLLKQLKNETIGALDAIRMDTELDSLDKMLQNQSKYAFGLDETSDIRGQATSSMATQICSHKRHTGRIITSIAGRANMTVKPIFYNINKQILENDAKKELLQDFLHSRNLLRQSSQDEGQNQQTLSMDVASNYTELNIYGVLPTHEANPDSKAHSLTRMRPIIFDDLAAETTASLYEKCESENVSADIEVAMNDFVGEMKFFREMASKHGVGGQVDVAIADTGGDTMVPHDICNNIEISEEFYKELNEAYRDNTLSTEISNMERLLQQSDATHEQILCGLGARANSALDIIREDNEEGTGGGDGVTPAPEMVLAITNSTITSTSAITAIVSATTTTTPAKAIAKLATTPITTAVTKKENEAKKQKKKKQHKNQMEMLNDLKSAFSIDSKLKAPKYPLKSRNYIVVVINENLLLLLLNPVTLAGELRTLGNDKQRKFDAVMKKLERNIDTLKKLVGSSFDDYKRKYLTDAELLLLKGADSGHVKGEDDVSLHSKKINKATKTNINRER</sequence>
<dbReference type="Proteomes" id="UP000606786">
    <property type="component" value="Unassembled WGS sequence"/>
</dbReference>